<gene>
    <name evidence="2" type="ORF">H1Q58_07755</name>
</gene>
<proteinExistence type="predicted"/>
<sequence length="252" mass="29187">MSEIEIYAHRGASGHALENTWQAFQLAHQMQVGIELDIQMTRDGIAVVYHDDQLNRLAGMRSDVYAMAYESIRMLSIRKRFRRFGRHSIPLAYEVIHWAKQKNISLNIELKSSVAKHPDGPEIVSALLEGAKNVHLSSFDAELLEKMKNLQPHVEVAWILKRAVQWSELETYKGFDSFHFHKRYHKAKWLEPIAKMGKTVRLYGIVGNERILRDLHPTVKGIITDYPARVKALWVQQQSKPQHTKQKTSQEQ</sequence>
<name>A0A7D7RQN9_PLAMR</name>
<dbReference type="Proteomes" id="UP000514716">
    <property type="component" value="Chromosome"/>
</dbReference>
<dbReference type="RefSeq" id="WP_182093309.1">
    <property type="nucleotide sequence ID" value="NZ_CP059540.1"/>
</dbReference>
<protein>
    <recommendedName>
        <fullName evidence="1">GP-PDE domain-containing protein</fullName>
    </recommendedName>
</protein>
<accession>A0A7D7RQN9</accession>
<feature type="domain" description="GP-PDE" evidence="1">
    <location>
        <begin position="4"/>
        <end position="234"/>
    </location>
</feature>
<reference evidence="2 3" key="1">
    <citation type="submission" date="2020-07" db="EMBL/GenBank/DDBJ databases">
        <title>Screening of a cold-adapted Planococcus bacterium producing protease in traditional shrimp paste and protease identification by genome sequencing.</title>
        <authorList>
            <person name="Gao R."/>
            <person name="Leng W."/>
            <person name="Chu Q."/>
            <person name="Wu X."/>
            <person name="Liu H."/>
            <person name="Li X."/>
        </authorList>
    </citation>
    <scope>NUCLEOTIDE SEQUENCE [LARGE SCALE GENOMIC DNA]</scope>
    <source>
        <strain evidence="2 3">XJ11</strain>
    </source>
</reference>
<evidence type="ECO:0000259" key="1">
    <source>
        <dbReference type="PROSITE" id="PS51704"/>
    </source>
</evidence>
<dbReference type="SUPFAM" id="SSF51695">
    <property type="entry name" value="PLC-like phosphodiesterases"/>
    <property type="match status" value="1"/>
</dbReference>
<dbReference type="InterPro" id="IPR017946">
    <property type="entry name" value="PLC-like_Pdiesterase_TIM-brl"/>
</dbReference>
<evidence type="ECO:0000313" key="2">
    <source>
        <dbReference type="EMBL" id="QMT18839.1"/>
    </source>
</evidence>
<keyword evidence="3" id="KW-1185">Reference proteome</keyword>
<dbReference type="Gene3D" id="3.20.20.190">
    <property type="entry name" value="Phosphatidylinositol (PI) phosphodiesterase"/>
    <property type="match status" value="1"/>
</dbReference>
<dbReference type="KEGG" id="pdec:H1Q58_07755"/>
<dbReference type="PANTHER" id="PTHR46211:SF8">
    <property type="entry name" value="PHOSPHODIESTERASE"/>
    <property type="match status" value="1"/>
</dbReference>
<dbReference type="PROSITE" id="PS51704">
    <property type="entry name" value="GP_PDE"/>
    <property type="match status" value="1"/>
</dbReference>
<dbReference type="EMBL" id="CP059540">
    <property type="protein sequence ID" value="QMT18839.1"/>
    <property type="molecule type" value="Genomic_DNA"/>
</dbReference>
<organism evidence="2 3">
    <name type="scientific">Planococcus maritimus</name>
    <dbReference type="NCBI Taxonomy" id="192421"/>
    <lineage>
        <taxon>Bacteria</taxon>
        <taxon>Bacillati</taxon>
        <taxon>Bacillota</taxon>
        <taxon>Bacilli</taxon>
        <taxon>Bacillales</taxon>
        <taxon>Caryophanaceae</taxon>
        <taxon>Planococcus</taxon>
    </lineage>
</organism>
<dbReference type="PANTHER" id="PTHR46211">
    <property type="entry name" value="GLYCEROPHOSPHORYL DIESTER PHOSPHODIESTERASE"/>
    <property type="match status" value="1"/>
</dbReference>
<dbReference type="AlphaFoldDB" id="A0A7D7RQN9"/>
<dbReference type="InterPro" id="IPR030395">
    <property type="entry name" value="GP_PDE_dom"/>
</dbReference>
<dbReference type="GO" id="GO:0008081">
    <property type="term" value="F:phosphoric diester hydrolase activity"/>
    <property type="evidence" value="ECO:0007669"/>
    <property type="project" value="InterPro"/>
</dbReference>
<dbReference type="GO" id="GO:0006629">
    <property type="term" value="P:lipid metabolic process"/>
    <property type="evidence" value="ECO:0007669"/>
    <property type="project" value="InterPro"/>
</dbReference>
<evidence type="ECO:0000313" key="3">
    <source>
        <dbReference type="Proteomes" id="UP000514716"/>
    </source>
</evidence>
<dbReference type="Pfam" id="PF03009">
    <property type="entry name" value="GDPD"/>
    <property type="match status" value="1"/>
</dbReference>